<comment type="caution">
    <text evidence="2">The sequence shown here is derived from an EMBL/GenBank/DDBJ whole genome shotgun (WGS) entry which is preliminary data.</text>
</comment>
<sequence length="98" mass="10920">MSVNALLLRRVEHGTRDSGARIVTPFKPNRRGPRRMLSPLDMSTLQLNNHQYAQMSHAVTNPTAIELKVVTDIVSSRQDDSENTPSKWPSPLTIAKGD</sequence>
<evidence type="ECO:0000313" key="2">
    <source>
        <dbReference type="EMBL" id="PIL29817.1"/>
    </source>
</evidence>
<reference evidence="2 3" key="1">
    <citation type="journal article" date="2015" name="Sci. Rep.">
        <title>Chromosome-level genome map provides insights into diverse defense mechanisms in the medicinal fungus Ganoderma sinense.</title>
        <authorList>
            <person name="Zhu Y."/>
            <person name="Xu J."/>
            <person name="Sun C."/>
            <person name="Zhou S."/>
            <person name="Xu H."/>
            <person name="Nelson D.R."/>
            <person name="Qian J."/>
            <person name="Song J."/>
            <person name="Luo H."/>
            <person name="Xiang L."/>
            <person name="Li Y."/>
            <person name="Xu Z."/>
            <person name="Ji A."/>
            <person name="Wang L."/>
            <person name="Lu S."/>
            <person name="Hayward A."/>
            <person name="Sun W."/>
            <person name="Li X."/>
            <person name="Schwartz D.C."/>
            <person name="Wang Y."/>
            <person name="Chen S."/>
        </authorList>
    </citation>
    <scope>NUCLEOTIDE SEQUENCE [LARGE SCALE GENOMIC DNA]</scope>
    <source>
        <strain evidence="2 3">ZZ0214-1</strain>
    </source>
</reference>
<organism evidence="2 3">
    <name type="scientific">Ganoderma sinense ZZ0214-1</name>
    <dbReference type="NCBI Taxonomy" id="1077348"/>
    <lineage>
        <taxon>Eukaryota</taxon>
        <taxon>Fungi</taxon>
        <taxon>Dikarya</taxon>
        <taxon>Basidiomycota</taxon>
        <taxon>Agaricomycotina</taxon>
        <taxon>Agaricomycetes</taxon>
        <taxon>Polyporales</taxon>
        <taxon>Polyporaceae</taxon>
        <taxon>Ganoderma</taxon>
    </lineage>
</organism>
<protein>
    <submittedName>
        <fullName evidence="2">Uncharacterized protein</fullName>
    </submittedName>
</protein>
<proteinExistence type="predicted"/>
<name>A0A2G8S7W0_9APHY</name>
<evidence type="ECO:0000256" key="1">
    <source>
        <dbReference type="SAM" id="MobiDB-lite"/>
    </source>
</evidence>
<accession>A0A2G8S7W0</accession>
<gene>
    <name evidence="2" type="ORF">GSI_08023</name>
</gene>
<keyword evidence="3" id="KW-1185">Reference proteome</keyword>
<dbReference type="EMBL" id="AYKW01000018">
    <property type="protein sequence ID" value="PIL29817.1"/>
    <property type="molecule type" value="Genomic_DNA"/>
</dbReference>
<evidence type="ECO:0000313" key="3">
    <source>
        <dbReference type="Proteomes" id="UP000230002"/>
    </source>
</evidence>
<feature type="region of interest" description="Disordered" evidence="1">
    <location>
        <begin position="75"/>
        <end position="98"/>
    </location>
</feature>
<dbReference type="Proteomes" id="UP000230002">
    <property type="component" value="Unassembled WGS sequence"/>
</dbReference>
<dbReference type="AlphaFoldDB" id="A0A2G8S7W0"/>